<evidence type="ECO:0000256" key="3">
    <source>
        <dbReference type="SAM" id="MobiDB-lite"/>
    </source>
</evidence>
<dbReference type="RefSeq" id="WP_149111143.1">
    <property type="nucleotide sequence ID" value="NZ_CP042425.1"/>
</dbReference>
<dbReference type="KEGG" id="lrs:PX52LOC_03355"/>
<dbReference type="PANTHER" id="PTHR43695">
    <property type="entry name" value="PUTATIVE (AFU_ORTHOLOGUE AFUA_2G17250)-RELATED"/>
    <property type="match status" value="1"/>
</dbReference>
<feature type="compositionally biased region" description="Basic and acidic residues" evidence="3">
    <location>
        <begin position="593"/>
        <end position="604"/>
    </location>
</feature>
<evidence type="ECO:0000256" key="2">
    <source>
        <dbReference type="ARBA" id="ARBA00022801"/>
    </source>
</evidence>
<dbReference type="InterPro" id="IPR013830">
    <property type="entry name" value="SGNH_hydro"/>
</dbReference>
<dbReference type="SUPFAM" id="SSF52266">
    <property type="entry name" value="SGNH hydrolase"/>
    <property type="match status" value="2"/>
</dbReference>
<keyword evidence="6" id="KW-1185">Reference proteome</keyword>
<dbReference type="AlphaFoldDB" id="A0A5C1AFA3"/>
<dbReference type="OrthoDB" id="9807041at2"/>
<evidence type="ECO:0000256" key="1">
    <source>
        <dbReference type="ARBA" id="ARBA00008668"/>
    </source>
</evidence>
<accession>A0A5C1AFA3</accession>
<evidence type="ECO:0000259" key="4">
    <source>
        <dbReference type="Pfam" id="PF13472"/>
    </source>
</evidence>
<reference evidence="6" key="1">
    <citation type="submission" date="2019-08" db="EMBL/GenBank/DDBJ databases">
        <title>Limnoglobus roseus gen. nov., sp. nov., a novel freshwater planctomycete with a giant genome from the family Gemmataceae.</title>
        <authorList>
            <person name="Kulichevskaya I.S."/>
            <person name="Naumoff D.G."/>
            <person name="Miroshnikov K."/>
            <person name="Ivanova A."/>
            <person name="Philippov D.A."/>
            <person name="Hakobyan A."/>
            <person name="Rijpstra I.C."/>
            <person name="Sinninghe Damste J.S."/>
            <person name="Liesack W."/>
            <person name="Dedysh S.N."/>
        </authorList>
    </citation>
    <scope>NUCLEOTIDE SEQUENCE [LARGE SCALE GENOMIC DNA]</scope>
    <source>
        <strain evidence="6">PX52</strain>
    </source>
</reference>
<proteinExistence type="inferred from homology"/>
<feature type="domain" description="SGNH hydrolase-type esterase" evidence="4">
    <location>
        <begin position="374"/>
        <end position="519"/>
    </location>
</feature>
<dbReference type="InterPro" id="IPR008979">
    <property type="entry name" value="Galactose-bd-like_sf"/>
</dbReference>
<name>A0A5C1AFA3_9BACT</name>
<dbReference type="PANTHER" id="PTHR43695:SF1">
    <property type="entry name" value="RHAMNOGALACTURONAN ACETYLESTERASE"/>
    <property type="match status" value="1"/>
</dbReference>
<dbReference type="InterPro" id="IPR037459">
    <property type="entry name" value="RhgT-like"/>
</dbReference>
<organism evidence="5 6">
    <name type="scientific">Limnoglobus roseus</name>
    <dbReference type="NCBI Taxonomy" id="2598579"/>
    <lineage>
        <taxon>Bacteria</taxon>
        <taxon>Pseudomonadati</taxon>
        <taxon>Planctomycetota</taxon>
        <taxon>Planctomycetia</taxon>
        <taxon>Gemmatales</taxon>
        <taxon>Gemmataceae</taxon>
        <taxon>Limnoglobus</taxon>
    </lineage>
</organism>
<comment type="similarity">
    <text evidence="1">Belongs to the 'GDSL' lipolytic enzyme family.</text>
</comment>
<keyword evidence="2" id="KW-0378">Hydrolase</keyword>
<gene>
    <name evidence="5" type="ORF">PX52LOC_03355</name>
</gene>
<dbReference type="InterPro" id="IPR036514">
    <property type="entry name" value="SGNH_hydro_sf"/>
</dbReference>
<dbReference type="CDD" id="cd01821">
    <property type="entry name" value="Rhamnogalacturan_acetylesterase_like"/>
    <property type="match status" value="2"/>
</dbReference>
<dbReference type="SUPFAM" id="SSF49785">
    <property type="entry name" value="Galactose-binding domain-like"/>
    <property type="match status" value="1"/>
</dbReference>
<feature type="region of interest" description="Disordered" evidence="3">
    <location>
        <begin position="592"/>
        <end position="620"/>
    </location>
</feature>
<protein>
    <submittedName>
        <fullName evidence="5">CE12 family carbohydrate esterase</fullName>
    </submittedName>
</protein>
<dbReference type="EMBL" id="CP042425">
    <property type="protein sequence ID" value="QEL16402.1"/>
    <property type="molecule type" value="Genomic_DNA"/>
</dbReference>
<dbReference type="Gene3D" id="3.40.50.1110">
    <property type="entry name" value="SGNH hydrolase"/>
    <property type="match status" value="2"/>
</dbReference>
<dbReference type="Gene3D" id="2.60.120.430">
    <property type="entry name" value="Galactose-binding lectin"/>
    <property type="match status" value="1"/>
</dbReference>
<evidence type="ECO:0000313" key="5">
    <source>
        <dbReference type="EMBL" id="QEL16402.1"/>
    </source>
</evidence>
<dbReference type="GO" id="GO:0016788">
    <property type="term" value="F:hydrolase activity, acting on ester bonds"/>
    <property type="evidence" value="ECO:0007669"/>
    <property type="project" value="UniProtKB-ARBA"/>
</dbReference>
<feature type="domain" description="SGNH hydrolase-type esterase" evidence="4">
    <location>
        <begin position="30"/>
        <end position="203"/>
    </location>
</feature>
<dbReference type="Pfam" id="PF13472">
    <property type="entry name" value="Lipase_GDSL_2"/>
    <property type="match status" value="2"/>
</dbReference>
<evidence type="ECO:0000313" key="6">
    <source>
        <dbReference type="Proteomes" id="UP000324974"/>
    </source>
</evidence>
<dbReference type="Proteomes" id="UP000324974">
    <property type="component" value="Chromosome"/>
</dbReference>
<sequence length="620" mass="66792">MRTAVLVLLCLTVPGRTEEPRVRIALAGDSTVTAQAGWGEGFTSALPKSVEVLNFSVGGRSSKSFRDEGLWKKVLAAKPDYVLIQFGHNDQKTDDPKRGTDPATTFKANLTQFVEDVLAAGAKPVLVTSLSRRDWAADGKIHSTLVPYVEAVKAVAKDRKVPLIDLHARSIELYERLGRAEIDTFSPRKGTEIDNTHLNAKGSTAVGRLVAEELVKAVPTLAVGQRYTFESGEPPAGFTAVAAGQVFDAARGHGFLTASPKDPALFAVSLDEGNYRVTMRFGSATAATSTTVKAETRRLMVERVDTTPGKFETRVFTVNVRRPGVAKLNDREKGPPVTPGWDDLLTLEFNGKKPGVVSVEIVPVTDAVTVFLAGDSTVTDQRHEPFAGWGQMLPRFFGPTVAVSNHAESGLALFSFEGQKRLAKILGMMKPGDYLFIQFGHNDQKDKRAGAGAFTTYKADLKRFVAAARGKGGLPVLVAPMERRRFNDAGQPTPTLADYAAAVRQVGKEEKVPVIDLHAMSLKLYAALGPEKSARAFVHYPAKTFPGRDEALKDNTHHNAYGGYELARCVVEGIKASVPALAKHLAADVGSFDPEKPDSPEKFDLPVSAFGGKTETPAGN</sequence>